<dbReference type="SUPFAM" id="SSF57302">
    <property type="entry name" value="Snake toxin-like"/>
    <property type="match status" value="1"/>
</dbReference>
<dbReference type="Pfam" id="PF07714">
    <property type="entry name" value="PK_Tyr_Ser-Thr"/>
    <property type="match status" value="2"/>
</dbReference>
<dbReference type="CDD" id="cd00192">
    <property type="entry name" value="PTKc"/>
    <property type="match status" value="1"/>
</dbReference>
<dbReference type="InterPro" id="IPR045860">
    <property type="entry name" value="Snake_toxin-like_sf"/>
</dbReference>
<dbReference type="Proteomes" id="UP001159405">
    <property type="component" value="Unassembled WGS sequence"/>
</dbReference>
<dbReference type="CDD" id="cd00037">
    <property type="entry name" value="CLECT"/>
    <property type="match status" value="1"/>
</dbReference>
<evidence type="ECO:0000256" key="2">
    <source>
        <dbReference type="SAM" id="Phobius"/>
    </source>
</evidence>
<dbReference type="PROSITE" id="PS50041">
    <property type="entry name" value="C_TYPE_LECTIN_2"/>
    <property type="match status" value="1"/>
</dbReference>
<dbReference type="SUPFAM" id="SSF56436">
    <property type="entry name" value="C-type lectin-like"/>
    <property type="match status" value="2"/>
</dbReference>
<dbReference type="InterPro" id="IPR016187">
    <property type="entry name" value="CTDL_fold"/>
</dbReference>
<evidence type="ECO:0000259" key="4">
    <source>
        <dbReference type="PROSITE" id="PS50041"/>
    </source>
</evidence>
<evidence type="ECO:0000313" key="5">
    <source>
        <dbReference type="EMBL" id="CAH3182247.1"/>
    </source>
</evidence>
<feature type="region of interest" description="Disordered" evidence="1">
    <location>
        <begin position="644"/>
        <end position="671"/>
    </location>
</feature>
<dbReference type="PROSITE" id="PS00109">
    <property type="entry name" value="PROTEIN_KINASE_TYR"/>
    <property type="match status" value="1"/>
</dbReference>
<sequence>HIDELRVLLANNDTDVLSINETKLIKNASDDEVHIPGYDIIRRDRIVKGGGGLGFIFFSILLGLLAYIMTQIGLFLLLLRAITMSQAGRHLTCPQDWKEFENSCYKFMDSFGYSREFSWSGALSVCYGFGGDLVSVANKKEMDFVYSLSPNITDNPAWIGLVYQFQKNEYLWSNGESFNGSFSVESLEYCINSTVCEDKCGEIFRNDLNLTKCCKKNKYFICERAKGPLACSTDWYLSGSSCYKENKKNQNTWIGAQEACSDFGGGLVKIDNYDQHRFLIRFLEISGLKKEGINYVWFDNTGNSRCRGMNTETGTMEEPDNCEEQYMHYVCERPAASTISSICYQNPNNDSSVPIKIKCSFPENLCFKFDKKTEDNKQVTIQGCISADQCRQFDDEHLQCCKGDLCNNSKSIFHEECILALVIIYNIVLSVTIRHSFFFHFSRSPHSQEEIIPPDRWEILPEQIEFEEELGRGEFGVVYKAQFRQRDEIEVLDNAETSKWPVSSTKKIAQVVAVKVLHDNPSDAQKEEFTFEIEQMKLLGSHKNVVSMVGCCTLQEKMLLVIEYVPCGDLLTWLRRRRKKIKELQATERSYADKEVLKDQRETRDQVGLLLNLFISTQVSKLAQKQIKQAEKIQLSMEMTPLLQDNSEDTASTSYHLGDEESKPAKDRTKLEQQTNENMELISLSEKSINDEVRQDLASTLQGQLEGQESKISTKAKEKKAQVTMEMASLHQDDVTQDMASATHDLSDVRRKCLKPQPHEYGYGETDYFIFAGVSGFTLSHAYATAQSLADEYEVKEDQYSVHQDQEDIAVCPQQSNKDAVLEVTPSTSTEVDDEKFKVTDKELLTRPSASLEKNQASAMPLLTENLGESDEDPCDVEENFSTKQLFSLAWQIAKGMNHLAENNLVHRDLAARNILVGHDNQIKVSDFGLMRQIYEDVSSSAKSRKLPVKWMAPESLYQGVYTTKSDVWSFGVVLWEMATLGGVPYPTLTNSELYRLLGTGYRMERPDMCSDDVYELITECWNEDPYIRPSFYRLIEKMEVIMERDAPYLHVNKHDEDRPYYNVPPEASDD</sequence>
<dbReference type="SMART" id="SM00034">
    <property type="entry name" value="CLECT"/>
    <property type="match status" value="2"/>
</dbReference>
<evidence type="ECO:0008006" key="7">
    <source>
        <dbReference type="Google" id="ProtNLM"/>
    </source>
</evidence>
<keyword evidence="2" id="KW-1133">Transmembrane helix</keyword>
<organism evidence="5 6">
    <name type="scientific">Porites lobata</name>
    <dbReference type="NCBI Taxonomy" id="104759"/>
    <lineage>
        <taxon>Eukaryota</taxon>
        <taxon>Metazoa</taxon>
        <taxon>Cnidaria</taxon>
        <taxon>Anthozoa</taxon>
        <taxon>Hexacorallia</taxon>
        <taxon>Scleractinia</taxon>
        <taxon>Fungiina</taxon>
        <taxon>Poritidae</taxon>
        <taxon>Porites</taxon>
    </lineage>
</organism>
<keyword evidence="2" id="KW-0472">Membrane</keyword>
<evidence type="ECO:0000313" key="6">
    <source>
        <dbReference type="Proteomes" id="UP001159405"/>
    </source>
</evidence>
<feature type="compositionally biased region" description="Polar residues" evidence="1">
    <location>
        <begin position="644"/>
        <end position="655"/>
    </location>
</feature>
<keyword evidence="6" id="KW-1185">Reference proteome</keyword>
<dbReference type="EMBL" id="CALNXK010000317">
    <property type="protein sequence ID" value="CAH3182247.1"/>
    <property type="molecule type" value="Genomic_DNA"/>
</dbReference>
<evidence type="ECO:0000259" key="3">
    <source>
        <dbReference type="PROSITE" id="PS50011"/>
    </source>
</evidence>
<feature type="domain" description="C-type lectin" evidence="4">
    <location>
        <begin position="100"/>
        <end position="223"/>
    </location>
</feature>
<reference evidence="5 6" key="1">
    <citation type="submission" date="2022-05" db="EMBL/GenBank/DDBJ databases">
        <authorList>
            <consortium name="Genoscope - CEA"/>
            <person name="William W."/>
        </authorList>
    </citation>
    <scope>NUCLEOTIDE SEQUENCE [LARGE SCALE GENOMIC DNA]</scope>
</reference>
<dbReference type="SUPFAM" id="SSF56112">
    <property type="entry name" value="Protein kinase-like (PK-like)"/>
    <property type="match status" value="1"/>
</dbReference>
<dbReference type="InterPro" id="IPR020635">
    <property type="entry name" value="Tyr_kinase_cat_dom"/>
</dbReference>
<dbReference type="CDD" id="cd00117">
    <property type="entry name" value="TFP"/>
    <property type="match status" value="1"/>
</dbReference>
<feature type="non-terminal residue" evidence="5">
    <location>
        <position position="1"/>
    </location>
</feature>
<proteinExistence type="predicted"/>
<comment type="caution">
    <text evidence="5">The sequence shown here is derived from an EMBL/GenBank/DDBJ whole genome shotgun (WGS) entry which is preliminary data.</text>
</comment>
<dbReference type="Gene3D" id="3.30.200.20">
    <property type="entry name" value="Phosphorylase Kinase, domain 1"/>
    <property type="match status" value="1"/>
</dbReference>
<keyword evidence="2" id="KW-0812">Transmembrane</keyword>
<dbReference type="Gene3D" id="1.10.510.10">
    <property type="entry name" value="Transferase(Phosphotransferase) domain 1"/>
    <property type="match status" value="1"/>
</dbReference>
<dbReference type="InterPro" id="IPR016186">
    <property type="entry name" value="C-type_lectin-like/link_sf"/>
</dbReference>
<dbReference type="PROSITE" id="PS50011">
    <property type="entry name" value="PROTEIN_KINASE_DOM"/>
    <property type="match status" value="1"/>
</dbReference>
<feature type="domain" description="Protein kinase" evidence="3">
    <location>
        <begin position="464"/>
        <end position="1050"/>
    </location>
</feature>
<dbReference type="Pfam" id="PF00059">
    <property type="entry name" value="Lectin_C"/>
    <property type="match status" value="1"/>
</dbReference>
<gene>
    <name evidence="5" type="ORF">PLOB_00026514</name>
</gene>
<dbReference type="SMART" id="SM00219">
    <property type="entry name" value="TyrKc"/>
    <property type="match status" value="1"/>
</dbReference>
<dbReference type="PANTHER" id="PTHR24416">
    <property type="entry name" value="TYROSINE-PROTEIN KINASE RECEPTOR"/>
    <property type="match status" value="1"/>
</dbReference>
<dbReference type="InterPro" id="IPR000719">
    <property type="entry name" value="Prot_kinase_dom"/>
</dbReference>
<dbReference type="PANTHER" id="PTHR24416:SF611">
    <property type="entry name" value="TYROSINE-PROTEIN KINASE TRANSMEMBRANE RECEPTOR ROR"/>
    <property type="match status" value="1"/>
</dbReference>
<evidence type="ECO:0000256" key="1">
    <source>
        <dbReference type="SAM" id="MobiDB-lite"/>
    </source>
</evidence>
<protein>
    <recommendedName>
        <fullName evidence="7">Protein kinase domain-containing protein</fullName>
    </recommendedName>
</protein>
<dbReference type="InterPro" id="IPR011009">
    <property type="entry name" value="Kinase-like_dom_sf"/>
</dbReference>
<dbReference type="InterPro" id="IPR001304">
    <property type="entry name" value="C-type_lectin-like"/>
</dbReference>
<accession>A0ABN8RSD2</accession>
<dbReference type="InterPro" id="IPR008266">
    <property type="entry name" value="Tyr_kinase_AS"/>
</dbReference>
<feature type="compositionally biased region" description="Basic and acidic residues" evidence="1">
    <location>
        <begin position="657"/>
        <end position="671"/>
    </location>
</feature>
<dbReference type="InterPro" id="IPR001245">
    <property type="entry name" value="Ser-Thr/Tyr_kinase_cat_dom"/>
</dbReference>
<dbReference type="InterPro" id="IPR050122">
    <property type="entry name" value="RTK"/>
</dbReference>
<feature type="transmembrane region" description="Helical" evidence="2">
    <location>
        <begin position="55"/>
        <end position="79"/>
    </location>
</feature>
<name>A0ABN8RSD2_9CNID</name>
<dbReference type="Gene3D" id="3.10.100.10">
    <property type="entry name" value="Mannose-Binding Protein A, subunit A"/>
    <property type="match status" value="2"/>
</dbReference>